<proteinExistence type="predicted"/>
<dbReference type="EMBL" id="SNWF01000004">
    <property type="protein sequence ID" value="TDN94176.1"/>
    <property type="molecule type" value="Genomic_DNA"/>
</dbReference>
<dbReference type="InterPro" id="IPR004564">
    <property type="entry name" value="OM_lipoprot_carrier_LolA-like"/>
</dbReference>
<dbReference type="Pfam" id="PF19574">
    <property type="entry name" value="LolA_3"/>
    <property type="match status" value="1"/>
</dbReference>
<dbReference type="OrthoDB" id="5297911at2"/>
<keyword evidence="1" id="KW-0732">Signal</keyword>
<evidence type="ECO:0000256" key="1">
    <source>
        <dbReference type="ARBA" id="ARBA00022729"/>
    </source>
</evidence>
<organism evidence="2 3">
    <name type="scientific">Herminiimonas fonticola</name>
    <dbReference type="NCBI Taxonomy" id="303380"/>
    <lineage>
        <taxon>Bacteria</taxon>
        <taxon>Pseudomonadati</taxon>
        <taxon>Pseudomonadota</taxon>
        <taxon>Betaproteobacteria</taxon>
        <taxon>Burkholderiales</taxon>
        <taxon>Oxalobacteraceae</taxon>
        <taxon>Herminiimonas</taxon>
    </lineage>
</organism>
<dbReference type="SUPFAM" id="SSF89392">
    <property type="entry name" value="Prokaryotic lipoproteins and lipoprotein localization factors"/>
    <property type="match status" value="1"/>
</dbReference>
<sequence length="200" mass="22059">MHDAIAVNSRLGLGHTIGILFLALACNTGHAAEWTMDQLMAALAQAKPAKVNFTEKKYIAALDRPVESSGEMIYTPPDRLEKRTLKPKPESMLLDRNTLVLERGRNKYSMQLDDSPELAALIESVRATLAGDRRSLEFNYIVALQGSREKWTLSLTPSTSQVLQKVTRIRLSGANGAVKEIEVLQADGDRSVTTIEKITP</sequence>
<keyword evidence="3" id="KW-1185">Reference proteome</keyword>
<evidence type="ECO:0000313" key="3">
    <source>
        <dbReference type="Proteomes" id="UP000294737"/>
    </source>
</evidence>
<reference evidence="2 3" key="1">
    <citation type="submission" date="2019-03" db="EMBL/GenBank/DDBJ databases">
        <title>Genomic Encyclopedia of Type Strains, Phase IV (KMG-IV): sequencing the most valuable type-strain genomes for metagenomic binning, comparative biology and taxonomic classification.</title>
        <authorList>
            <person name="Goeker M."/>
        </authorList>
    </citation>
    <scope>NUCLEOTIDE SEQUENCE [LARGE SCALE GENOMIC DNA]</scope>
    <source>
        <strain evidence="2 3">DSM 18555</strain>
    </source>
</reference>
<dbReference type="Proteomes" id="UP000294737">
    <property type="component" value="Unassembled WGS sequence"/>
</dbReference>
<accession>A0A4R6GGX6</accession>
<dbReference type="InterPro" id="IPR029046">
    <property type="entry name" value="LolA/LolB/LppX"/>
</dbReference>
<dbReference type="Gene3D" id="2.50.20.10">
    <property type="entry name" value="Lipoprotein localisation LolA/LolB/LppX"/>
    <property type="match status" value="1"/>
</dbReference>
<name>A0A4R6GGX6_9BURK</name>
<protein>
    <submittedName>
        <fullName evidence="2">Outer membrane lipoprotein-sorting protein</fullName>
    </submittedName>
</protein>
<evidence type="ECO:0000313" key="2">
    <source>
        <dbReference type="EMBL" id="TDN94176.1"/>
    </source>
</evidence>
<gene>
    <name evidence="2" type="ORF">EV677_0718</name>
</gene>
<dbReference type="AlphaFoldDB" id="A0A4R6GGX6"/>
<dbReference type="RefSeq" id="WP_112990821.1">
    <property type="nucleotide sequence ID" value="NZ_PTLZ01000001.1"/>
</dbReference>
<keyword evidence="2" id="KW-0449">Lipoprotein</keyword>
<dbReference type="CDD" id="cd16325">
    <property type="entry name" value="LolA"/>
    <property type="match status" value="1"/>
</dbReference>
<comment type="caution">
    <text evidence="2">The sequence shown here is derived from an EMBL/GenBank/DDBJ whole genome shotgun (WGS) entry which is preliminary data.</text>
</comment>